<comment type="similarity">
    <text evidence="1">Belongs to the short-chain dehydrogenases/reductases (SDR) family.</text>
</comment>
<dbReference type="Pfam" id="PF00106">
    <property type="entry name" value="adh_short"/>
    <property type="match status" value="1"/>
</dbReference>
<reference evidence="3 4" key="1">
    <citation type="submission" date="2023-10" db="EMBL/GenBank/DDBJ databases">
        <title>Screening of Alkalihalobacillus lindianensis BZ-TG-R113 and Its Alleviation of Salt Stress on Rapeseed Growth.</title>
        <authorList>
            <person name="Zhao B."/>
            <person name="Guo T."/>
        </authorList>
    </citation>
    <scope>NUCLEOTIDE SEQUENCE [LARGE SCALE GENOMIC DNA]</scope>
    <source>
        <strain evidence="3 4">BZ-TG-R113</strain>
    </source>
</reference>
<dbReference type="SUPFAM" id="SSF51735">
    <property type="entry name" value="NAD(P)-binding Rossmann-fold domains"/>
    <property type="match status" value="1"/>
</dbReference>
<dbReference type="Gene3D" id="3.40.50.720">
    <property type="entry name" value="NAD(P)-binding Rossmann-like Domain"/>
    <property type="match status" value="1"/>
</dbReference>
<dbReference type="GO" id="GO:0016491">
    <property type="term" value="F:oxidoreductase activity"/>
    <property type="evidence" value="ECO:0007669"/>
    <property type="project" value="UniProtKB-KW"/>
</dbReference>
<dbReference type="EMBL" id="JAWJBA010000002">
    <property type="protein sequence ID" value="MDV2684132.1"/>
    <property type="molecule type" value="Genomic_DNA"/>
</dbReference>
<dbReference type="PANTHER" id="PTHR24321:SF8">
    <property type="entry name" value="ESTRADIOL 17-BETA-DEHYDROGENASE 8-RELATED"/>
    <property type="match status" value="1"/>
</dbReference>
<evidence type="ECO:0000313" key="3">
    <source>
        <dbReference type="EMBL" id="MDV2684132.1"/>
    </source>
</evidence>
<gene>
    <name evidence="3" type="ORF">RYX56_07100</name>
</gene>
<dbReference type="CDD" id="cd05233">
    <property type="entry name" value="SDR_c"/>
    <property type="match status" value="1"/>
</dbReference>
<dbReference type="Proteomes" id="UP001287282">
    <property type="component" value="Unassembled WGS sequence"/>
</dbReference>
<comment type="caution">
    <text evidence="3">The sequence shown here is derived from an EMBL/GenBank/DDBJ whole genome shotgun (WGS) entry which is preliminary data.</text>
</comment>
<keyword evidence="2 3" id="KW-0560">Oxidoreductase</keyword>
<dbReference type="EC" id="1.-.-.-" evidence="3"/>
<keyword evidence="4" id="KW-1185">Reference proteome</keyword>
<evidence type="ECO:0000256" key="1">
    <source>
        <dbReference type="ARBA" id="ARBA00006484"/>
    </source>
</evidence>
<proteinExistence type="inferred from homology"/>
<organism evidence="3 4">
    <name type="scientific">Alkalihalophilus lindianensis</name>
    <dbReference type="NCBI Taxonomy" id="1630542"/>
    <lineage>
        <taxon>Bacteria</taxon>
        <taxon>Bacillati</taxon>
        <taxon>Bacillota</taxon>
        <taxon>Bacilli</taxon>
        <taxon>Bacillales</taxon>
        <taxon>Bacillaceae</taxon>
        <taxon>Alkalihalophilus</taxon>
    </lineage>
</organism>
<protein>
    <submittedName>
        <fullName evidence="3">SDR family oxidoreductase</fullName>
        <ecNumber evidence="3">1.-.-.-</ecNumber>
    </submittedName>
</protein>
<name>A0ABU3X8B7_9BACI</name>
<evidence type="ECO:0000313" key="4">
    <source>
        <dbReference type="Proteomes" id="UP001287282"/>
    </source>
</evidence>
<dbReference type="PANTHER" id="PTHR24321">
    <property type="entry name" value="DEHYDROGENASES, SHORT CHAIN"/>
    <property type="match status" value="1"/>
</dbReference>
<evidence type="ECO:0000256" key="2">
    <source>
        <dbReference type="ARBA" id="ARBA00023002"/>
    </source>
</evidence>
<dbReference type="PRINTS" id="PR00081">
    <property type="entry name" value="GDHRDH"/>
</dbReference>
<accession>A0ABU3X8B7</accession>
<sequence length="176" mass="19306">MDLHNVWECGRDGATSGIGRAAVHRFVKEGDHVISGGRSQTKGMQLFQESDSNGYIGCVDFFQADIANETEVIQFYKELSMTFSSIDVLVNNGEIAPPAAGELERITEDEWHKLFNTNVEATLWMMKHGIKHMDRKKGASIINLAATTGVTTHLPTLAAYSASKKSSTCVINKIIS</sequence>
<dbReference type="InterPro" id="IPR002347">
    <property type="entry name" value="SDR_fam"/>
</dbReference>
<dbReference type="RefSeq" id="WP_317121389.1">
    <property type="nucleotide sequence ID" value="NZ_JAWJBA010000002.1"/>
</dbReference>
<dbReference type="InterPro" id="IPR036291">
    <property type="entry name" value="NAD(P)-bd_dom_sf"/>
</dbReference>